<comment type="caution">
    <text evidence="3">The sequence shown here is derived from an EMBL/GenBank/DDBJ whole genome shotgun (WGS) entry which is preliminary data.</text>
</comment>
<dbReference type="PANTHER" id="PTHR14187">
    <property type="entry name" value="ALPHA KINASE/ELONGATION FACTOR 2 KINASE"/>
    <property type="match status" value="1"/>
</dbReference>
<feature type="coiled-coil region" evidence="1">
    <location>
        <begin position="15"/>
        <end position="101"/>
    </location>
</feature>
<feature type="region of interest" description="Disordered" evidence="2">
    <location>
        <begin position="109"/>
        <end position="129"/>
    </location>
</feature>
<name>A0A2Z6S9U7_9GLOM</name>
<dbReference type="AlphaFoldDB" id="A0A2Z6S9U7"/>
<dbReference type="Gene3D" id="3.30.420.40">
    <property type="match status" value="2"/>
</dbReference>
<dbReference type="InterPro" id="IPR043129">
    <property type="entry name" value="ATPase_NBD"/>
</dbReference>
<dbReference type="STRING" id="94130.A0A2Z6S9U7"/>
<dbReference type="EMBL" id="BEXD01004027">
    <property type="protein sequence ID" value="GBC05752.1"/>
    <property type="molecule type" value="Genomic_DNA"/>
</dbReference>
<reference evidence="3 4" key="1">
    <citation type="submission" date="2017-11" db="EMBL/GenBank/DDBJ databases">
        <title>The genome of Rhizophagus clarus HR1 reveals common genetic basis of auxotrophy among arbuscular mycorrhizal fungi.</title>
        <authorList>
            <person name="Kobayashi Y."/>
        </authorList>
    </citation>
    <scope>NUCLEOTIDE SEQUENCE [LARGE SCALE GENOMIC DNA]</scope>
    <source>
        <strain evidence="3 4">HR1</strain>
    </source>
</reference>
<keyword evidence="4" id="KW-1185">Reference proteome</keyword>
<evidence type="ECO:0000256" key="1">
    <source>
        <dbReference type="SAM" id="Coils"/>
    </source>
</evidence>
<evidence type="ECO:0000313" key="3">
    <source>
        <dbReference type="EMBL" id="GBC05752.1"/>
    </source>
</evidence>
<evidence type="ECO:0000313" key="4">
    <source>
        <dbReference type="Proteomes" id="UP000247702"/>
    </source>
</evidence>
<organism evidence="3 4">
    <name type="scientific">Rhizophagus clarus</name>
    <dbReference type="NCBI Taxonomy" id="94130"/>
    <lineage>
        <taxon>Eukaryota</taxon>
        <taxon>Fungi</taxon>
        <taxon>Fungi incertae sedis</taxon>
        <taxon>Mucoromycota</taxon>
        <taxon>Glomeromycotina</taxon>
        <taxon>Glomeromycetes</taxon>
        <taxon>Glomerales</taxon>
        <taxon>Glomeraceae</taxon>
        <taxon>Rhizophagus</taxon>
    </lineage>
</organism>
<dbReference type="SUPFAM" id="SSF53067">
    <property type="entry name" value="Actin-like ATPase domain"/>
    <property type="match status" value="2"/>
</dbReference>
<sequence>MTSTSETITKLVSDFKKLKERSIQLIEENKNLKQEIQVLKEKLQERDKQIEKFQERDKEFEKLQQHFQNLEKQKNEELLQLQELEMISQDLQNDLGILELDENDIKIPKENNEQQNYNANNSKTSPLPDKYEKVDQQQNYNTNNSTTPSTPPLPNKYEKVTQLFNESSEEDTEEPELHSNIQVVVGLDFGTTYSRFAYCSDEENICSYIWSSWRNRPTEIATVNLYRGQYKAGDFFKLYLGDTPDSLKPNLPVDYKRVITDYFREFGQVVKKQVTKIWTGINFFENVLLVLTVPTGFSEKDKDIMRECIYDAKLIRKKCSKKLQFIMESKAAALYCMKNVLEEYDLLSTGNTFMIVDCGGCTVDLSTYKLIGNNSLQLGKVTENIRDFCGSTFIDKEFIKFLRGKLGDRGIDLLTEINYNEFQALVQFFCDYMKYPFSLDNKKHFDYSFVERCAPSLVQYIGKDAIKFMEENDWSNRITYDDIRKMFIPIVDRIIRLIHVQLSNNQETCSGIFLIGGFSENKYLQEEIKREFCNKINIISVPDIYTNVIAHGAAIYGLSISSNLDELENNTSSSRVLDYTYGIQFSSDWKNVDPPSRKTPDGKIYKFKPLVKQGTKVTSDQTFSFKFIPESDQTSEKFEVYYTNEDSATYVDEPGMKLLGVLNIDLPDAHLDNRCIDFGLIFGQSEIIAFARNELNGQKFVTTFYYE</sequence>
<keyword evidence="1" id="KW-0175">Coiled coil</keyword>
<accession>A0A2Z6S9U7</accession>
<gene>
    <name evidence="3" type="ORF">RclHR1_06400002</name>
</gene>
<evidence type="ECO:0000256" key="2">
    <source>
        <dbReference type="SAM" id="MobiDB-lite"/>
    </source>
</evidence>
<proteinExistence type="predicted"/>
<protein>
    <recommendedName>
        <fullName evidence="5">Hsp70 family protein</fullName>
    </recommendedName>
</protein>
<evidence type="ECO:0008006" key="5">
    <source>
        <dbReference type="Google" id="ProtNLM"/>
    </source>
</evidence>
<dbReference type="PANTHER" id="PTHR14187:SF5">
    <property type="entry name" value="HEAT SHOCK 70 KDA PROTEIN 12A"/>
    <property type="match status" value="1"/>
</dbReference>
<dbReference type="Proteomes" id="UP000247702">
    <property type="component" value="Unassembled WGS sequence"/>
</dbReference>
<dbReference type="Gene3D" id="3.90.640.10">
    <property type="entry name" value="Actin, Chain A, domain 4"/>
    <property type="match status" value="1"/>
</dbReference>